<dbReference type="InterPro" id="IPR039869">
    <property type="entry name" value="UBTD1/2"/>
</dbReference>
<dbReference type="PANTHER" id="PTHR13609">
    <property type="entry name" value="UBIQUITIN DOMAIN CONTAINING 1 PROTEIN-RELATED"/>
    <property type="match status" value="1"/>
</dbReference>
<evidence type="ECO:0000259" key="1">
    <source>
        <dbReference type="Pfam" id="PF16455"/>
    </source>
</evidence>
<accession>A0A7S1XEH7</accession>
<dbReference type="AlphaFoldDB" id="A0A7S1XEH7"/>
<name>A0A7S1XEH7_9RHOD</name>
<dbReference type="Gene3D" id="1.20.225.20">
    <property type="entry name" value="Ub domain-containing protein, DC-UbP/UBTD2, N-terminal domain"/>
    <property type="match status" value="1"/>
</dbReference>
<sequence>MGCVGSRARDDDGGGTHAYDFQWDGRVRDVGDWKLELALTPEHLQRLRAEFWETRVEGKPEMWQALRAAAEALDDTLRDEIIRASGLRPASRRGTLLAMYDELGALYLVPIYCVRDPSNLGEKPAFEEFKDAAHAVKVYSDRLQMGWQQ</sequence>
<organism evidence="2">
    <name type="scientific">Compsopogon caeruleus</name>
    <dbReference type="NCBI Taxonomy" id="31354"/>
    <lineage>
        <taxon>Eukaryota</taxon>
        <taxon>Rhodophyta</taxon>
        <taxon>Compsopogonophyceae</taxon>
        <taxon>Compsopogonales</taxon>
        <taxon>Compsopogonaceae</taxon>
        <taxon>Compsopogon</taxon>
    </lineage>
</organism>
<dbReference type="Pfam" id="PF16455">
    <property type="entry name" value="UBD"/>
    <property type="match status" value="1"/>
</dbReference>
<protein>
    <recommendedName>
        <fullName evidence="1">DC-UbP/UBTD2 N-terminal domain-containing protein</fullName>
    </recommendedName>
</protein>
<dbReference type="InterPro" id="IPR032752">
    <property type="entry name" value="DC-UbP/UBTD2_N"/>
</dbReference>
<gene>
    <name evidence="2" type="ORF">CCAE0312_LOCUS4991</name>
</gene>
<proteinExistence type="predicted"/>
<feature type="domain" description="DC-UbP/UBTD2 N-terminal" evidence="1">
    <location>
        <begin position="28"/>
        <end position="121"/>
    </location>
</feature>
<dbReference type="InterPro" id="IPR038169">
    <property type="entry name" value="DC-UbP/UBTD2_N_sf"/>
</dbReference>
<dbReference type="EMBL" id="HBGH01009071">
    <property type="protein sequence ID" value="CAD9232906.1"/>
    <property type="molecule type" value="Transcribed_RNA"/>
</dbReference>
<reference evidence="2" key="1">
    <citation type="submission" date="2021-01" db="EMBL/GenBank/DDBJ databases">
        <authorList>
            <person name="Corre E."/>
            <person name="Pelletier E."/>
            <person name="Niang G."/>
            <person name="Scheremetjew M."/>
            <person name="Finn R."/>
            <person name="Kale V."/>
            <person name="Holt S."/>
            <person name="Cochrane G."/>
            <person name="Meng A."/>
            <person name="Brown T."/>
            <person name="Cohen L."/>
        </authorList>
    </citation>
    <scope>NUCLEOTIDE SEQUENCE</scope>
    <source>
        <strain evidence="2">SAG 36.94</strain>
    </source>
</reference>
<evidence type="ECO:0000313" key="2">
    <source>
        <dbReference type="EMBL" id="CAD9232906.1"/>
    </source>
</evidence>